<dbReference type="PANTHER" id="PTHR23501:SF195">
    <property type="entry name" value="PEP5"/>
    <property type="match status" value="1"/>
</dbReference>
<keyword evidence="4 5" id="KW-0472">Membrane</keyword>
<feature type="transmembrane region" description="Helical" evidence="5">
    <location>
        <begin position="275"/>
        <end position="294"/>
    </location>
</feature>
<gene>
    <name evidence="7" type="ORF">BJ878DRAFT_561525</name>
</gene>
<dbReference type="SUPFAM" id="SSF103473">
    <property type="entry name" value="MFS general substrate transporter"/>
    <property type="match status" value="1"/>
</dbReference>
<feature type="transmembrane region" description="Helical" evidence="5">
    <location>
        <begin position="206"/>
        <end position="225"/>
    </location>
</feature>
<evidence type="ECO:0000313" key="7">
    <source>
        <dbReference type="EMBL" id="KAG9240293.1"/>
    </source>
</evidence>
<evidence type="ECO:0000256" key="4">
    <source>
        <dbReference type="ARBA" id="ARBA00023136"/>
    </source>
</evidence>
<feature type="transmembrane region" description="Helical" evidence="5">
    <location>
        <begin position="48"/>
        <end position="76"/>
    </location>
</feature>
<accession>A0A9P7YUM2</accession>
<dbReference type="GO" id="GO:0005886">
    <property type="term" value="C:plasma membrane"/>
    <property type="evidence" value="ECO:0007669"/>
    <property type="project" value="TreeGrafter"/>
</dbReference>
<comment type="subcellular location">
    <subcellularLocation>
        <location evidence="1">Membrane</location>
        <topology evidence="1">Multi-pass membrane protein</topology>
    </subcellularLocation>
</comment>
<comment type="caution">
    <text evidence="7">The sequence shown here is derived from an EMBL/GenBank/DDBJ whole genome shotgun (WGS) entry which is preliminary data.</text>
</comment>
<evidence type="ECO:0000256" key="5">
    <source>
        <dbReference type="SAM" id="Phobius"/>
    </source>
</evidence>
<dbReference type="AlphaFoldDB" id="A0A9P7YUM2"/>
<feature type="transmembrane region" description="Helical" evidence="5">
    <location>
        <begin position="114"/>
        <end position="133"/>
    </location>
</feature>
<name>A0A9P7YUM2_9HELO</name>
<protein>
    <submittedName>
        <fullName evidence="7">Major facilitator superfamily domain-containing protein</fullName>
    </submittedName>
</protein>
<dbReference type="InterPro" id="IPR036259">
    <property type="entry name" value="MFS_trans_sf"/>
</dbReference>
<dbReference type="OrthoDB" id="2587356at2759"/>
<dbReference type="Gene3D" id="1.20.1250.20">
    <property type="entry name" value="MFS general substrate transporter like domains"/>
    <property type="match status" value="1"/>
</dbReference>
<keyword evidence="3 5" id="KW-1133">Transmembrane helix</keyword>
<evidence type="ECO:0000259" key="6">
    <source>
        <dbReference type="PROSITE" id="PS50850"/>
    </source>
</evidence>
<dbReference type="InterPro" id="IPR020846">
    <property type="entry name" value="MFS_dom"/>
</dbReference>
<evidence type="ECO:0000256" key="3">
    <source>
        <dbReference type="ARBA" id="ARBA00022989"/>
    </source>
</evidence>
<feature type="transmembrane region" description="Helical" evidence="5">
    <location>
        <begin position="374"/>
        <end position="396"/>
    </location>
</feature>
<feature type="transmembrane region" description="Helical" evidence="5">
    <location>
        <begin position="349"/>
        <end position="367"/>
    </location>
</feature>
<organism evidence="7 8">
    <name type="scientific">Calycina marina</name>
    <dbReference type="NCBI Taxonomy" id="1763456"/>
    <lineage>
        <taxon>Eukaryota</taxon>
        <taxon>Fungi</taxon>
        <taxon>Dikarya</taxon>
        <taxon>Ascomycota</taxon>
        <taxon>Pezizomycotina</taxon>
        <taxon>Leotiomycetes</taxon>
        <taxon>Helotiales</taxon>
        <taxon>Pezizellaceae</taxon>
        <taxon>Calycina</taxon>
    </lineage>
</organism>
<dbReference type="GO" id="GO:0022857">
    <property type="term" value="F:transmembrane transporter activity"/>
    <property type="evidence" value="ECO:0007669"/>
    <property type="project" value="InterPro"/>
</dbReference>
<dbReference type="EMBL" id="MU254500">
    <property type="protein sequence ID" value="KAG9240293.1"/>
    <property type="molecule type" value="Genomic_DNA"/>
</dbReference>
<dbReference type="PROSITE" id="PS50850">
    <property type="entry name" value="MFS"/>
    <property type="match status" value="1"/>
</dbReference>
<feature type="transmembrane region" description="Helical" evidence="5">
    <location>
        <begin position="527"/>
        <end position="546"/>
    </location>
</feature>
<evidence type="ECO:0000256" key="2">
    <source>
        <dbReference type="ARBA" id="ARBA00022692"/>
    </source>
</evidence>
<dbReference type="Pfam" id="PF07690">
    <property type="entry name" value="MFS_1"/>
    <property type="match status" value="1"/>
</dbReference>
<dbReference type="InterPro" id="IPR011701">
    <property type="entry name" value="MFS"/>
</dbReference>
<keyword evidence="8" id="KW-1185">Reference proteome</keyword>
<keyword evidence="2 5" id="KW-0812">Transmembrane</keyword>
<feature type="transmembrane region" description="Helical" evidence="5">
    <location>
        <begin position="171"/>
        <end position="194"/>
    </location>
</feature>
<feature type="domain" description="Major facilitator superfamily (MFS) profile" evidence="6">
    <location>
        <begin position="47"/>
        <end position="497"/>
    </location>
</feature>
<proteinExistence type="predicted"/>
<feature type="transmembrane region" description="Helical" evidence="5">
    <location>
        <begin position="237"/>
        <end position="263"/>
    </location>
</feature>
<dbReference type="PANTHER" id="PTHR23501">
    <property type="entry name" value="MAJOR FACILITATOR SUPERFAMILY"/>
    <property type="match status" value="1"/>
</dbReference>
<dbReference type="Proteomes" id="UP000887226">
    <property type="component" value="Unassembled WGS sequence"/>
</dbReference>
<evidence type="ECO:0000313" key="8">
    <source>
        <dbReference type="Proteomes" id="UP000887226"/>
    </source>
</evidence>
<evidence type="ECO:0000256" key="1">
    <source>
        <dbReference type="ARBA" id="ARBA00004141"/>
    </source>
</evidence>
<feature type="transmembrane region" description="Helical" evidence="5">
    <location>
        <begin position="402"/>
        <end position="423"/>
    </location>
</feature>
<reference evidence="7" key="1">
    <citation type="journal article" date="2021" name="IMA Fungus">
        <title>Genomic characterization of three marine fungi, including Emericellopsis atlantica sp. nov. with signatures of a generalist lifestyle and marine biomass degradation.</title>
        <authorList>
            <person name="Hagestad O.C."/>
            <person name="Hou L."/>
            <person name="Andersen J.H."/>
            <person name="Hansen E.H."/>
            <person name="Altermark B."/>
            <person name="Li C."/>
            <person name="Kuhnert E."/>
            <person name="Cox R.J."/>
            <person name="Crous P.W."/>
            <person name="Spatafora J.W."/>
            <person name="Lail K."/>
            <person name="Amirebrahimi M."/>
            <person name="Lipzen A."/>
            <person name="Pangilinan J."/>
            <person name="Andreopoulos W."/>
            <person name="Hayes R.D."/>
            <person name="Ng V."/>
            <person name="Grigoriev I.V."/>
            <person name="Jackson S.A."/>
            <person name="Sutton T.D.S."/>
            <person name="Dobson A.D.W."/>
            <person name="Rama T."/>
        </authorList>
    </citation>
    <scope>NUCLEOTIDE SEQUENCE</scope>
    <source>
        <strain evidence="7">TRa3180A</strain>
    </source>
</reference>
<feature type="transmembrane region" description="Helical" evidence="5">
    <location>
        <begin position="139"/>
        <end position="159"/>
    </location>
</feature>
<sequence>MAATSLKTPNPSFTKFTDAPLHELSKHTSRPRISERETVAISLGWKTWLVVFITCFAIMAQVFVIVTAESVVAFIIRDIGSPARAGWIIQGPLLMQSALSPIIGRLSDVVGRKYLAAVPPLIAFAGSVVSAKAESMTTLIGGGILIGVTLSTISIVQAIPSEVLPMRQRTVANGLAFAAGGLGALIGNLGAGSVTSMSPSGWRNIFWMQAAFHLATALGLLVFYNPPHPAYRSKLPLAQIVWAIDPIGSALFIGSITLMLLGIEWAGGTYKWADSHVAAPLGVGLGLLLMFCIYEWKGRQDGLVAHVFFQSSPNFALWIFYCTANSYTPQVVLNLGFEDNSLSISIRQLSFTLVNIFASIPITWYATKHKDMKLPLLITFTLFLVVTICYATITPAHDHAQIVYNVISGIGQAGPLTLLVALVQFTAPHRYLSTATGLAFSARAIGGAFGSAVLDVISKNKLAATYATQVGVAAVAAGLPDSDIGTLLAALAIGNTTAFGEISAFDARILPAALNASHYAYAAAYRLAWSSIIPFVLFAIVAVSCLKGVEELMTDVVGATVEDVPKSAADVIPEVVEIEMEDMSHMHV</sequence>